<dbReference type="Pfam" id="PF08378">
    <property type="entry name" value="NERD"/>
    <property type="match status" value="1"/>
</dbReference>
<organism evidence="2 3">
    <name type="scientific">Jeotgalibacillus malaysiensis</name>
    <dbReference type="NCBI Taxonomy" id="1508404"/>
    <lineage>
        <taxon>Bacteria</taxon>
        <taxon>Bacillati</taxon>
        <taxon>Bacillota</taxon>
        <taxon>Bacilli</taxon>
        <taxon>Bacillales</taxon>
        <taxon>Caryophanaceae</taxon>
        <taxon>Jeotgalibacillus</taxon>
    </lineage>
</organism>
<evidence type="ECO:0000313" key="2">
    <source>
        <dbReference type="EMBL" id="AJD92366.1"/>
    </source>
</evidence>
<dbReference type="PROSITE" id="PS50965">
    <property type="entry name" value="NERD"/>
    <property type="match status" value="1"/>
</dbReference>
<dbReference type="STRING" id="1508404.JMA_30490"/>
<dbReference type="BioCyc" id="JESP1508404:G14D9-12330-MONOMER"/>
<reference evidence="2 3" key="1">
    <citation type="submission" date="2014-08" db="EMBL/GenBank/DDBJ databases">
        <title>Complete genome of a marine bacteria Jeotgalibacillus malaysiensis.</title>
        <authorList>
            <person name="Yaakop A.S."/>
            <person name="Chan K.-G."/>
            <person name="Goh K.M."/>
        </authorList>
    </citation>
    <scope>NUCLEOTIDE SEQUENCE [LARGE SCALE GENOMIC DNA]</scope>
    <source>
        <strain evidence="2 3">D5</strain>
    </source>
</reference>
<keyword evidence="3" id="KW-1185">Reference proteome</keyword>
<protein>
    <recommendedName>
        <fullName evidence="1">NERD domain-containing protein</fullName>
    </recommendedName>
</protein>
<accession>A0A0B5AQK7</accession>
<gene>
    <name evidence="2" type="ORF">JMA_30490</name>
</gene>
<dbReference type="OrthoDB" id="2734037at2"/>
<dbReference type="Proteomes" id="UP000031449">
    <property type="component" value="Chromosome"/>
</dbReference>
<dbReference type="EMBL" id="CP009416">
    <property type="protein sequence ID" value="AJD92366.1"/>
    <property type="molecule type" value="Genomic_DNA"/>
</dbReference>
<feature type="domain" description="NERD" evidence="1">
    <location>
        <begin position="41"/>
        <end position="156"/>
    </location>
</feature>
<evidence type="ECO:0000259" key="1">
    <source>
        <dbReference type="PROSITE" id="PS50965"/>
    </source>
</evidence>
<proteinExistence type="predicted"/>
<dbReference type="HOGENOM" id="CLU_071777_0_0_9"/>
<dbReference type="InterPro" id="IPR011528">
    <property type="entry name" value="NERD"/>
</dbReference>
<sequence>MIIKPQAVPQHIKSLEVIAKRLKPFHPKYPDIQRQLATLAAGHKGETGLDYHLSFIDPPHLILHNLRLKGELHYFQIDSTLIFSNAIIIIEVKNIAGSLEFKTDFQQVIRTHNGVTEAFKDFHLQTDRQKHQLTAFLKKNKLPALPVIPLIVMSNSRTIIQSKTPHILQNVIPAEALQSHIQKRIAAIPTKKINQSQVKKIATSLIAANEELESHWLNRYGLQFHDFNMGVECPACQTFGMKMKYKSKWECQSCRAISDQAHHSALEELFILKGEGLTNKDIRQFFLIEHNQQVRRMVNGMSVSVTGKTKGTKYYRQQPERE</sequence>
<name>A0A0B5AQK7_9BACL</name>
<evidence type="ECO:0000313" key="3">
    <source>
        <dbReference type="Proteomes" id="UP000031449"/>
    </source>
</evidence>
<dbReference type="AlphaFoldDB" id="A0A0B5AQK7"/>
<dbReference type="KEGG" id="jeo:JMA_30490"/>